<reference evidence="3 4" key="1">
    <citation type="journal article" date="2007" name="Nat. Biotechnol.">
        <title>Genome sequence of the lignocellulose-bioconverting and xylose-fermenting yeast Pichia stipitis.</title>
        <authorList>
            <person name="Jeffries T.W."/>
            <person name="Grigoriev I.V."/>
            <person name="Grimwood J."/>
            <person name="Laplaza J.M."/>
            <person name="Aerts A."/>
            <person name="Salamov A."/>
            <person name="Schmutz J."/>
            <person name="Lindquist E."/>
            <person name="Dehal P."/>
            <person name="Shapiro H."/>
            <person name="Jin Y.S."/>
            <person name="Passoth V."/>
            <person name="Richardson P.M."/>
        </authorList>
    </citation>
    <scope>NUCLEOTIDE SEQUENCE [LARGE SCALE GENOMIC DNA]</scope>
    <source>
        <strain evidence="4">ATCC 58785 / CBS 6054 / NBRC 10063 / NRRL Y-11545</strain>
    </source>
</reference>
<sequence length="155" mass="17245">QEDIDDFNATKLVHGKTDMQIAITKKASEKLNKIAVDDNNINTALKIGVESGGCHGFQYNLDLTDLEKELAQDEDDELLVFKRIDESGNIAQIILDESSLEILQDSKLDYTKELIGSSFKIVDSPYTSTSCGCGASFDFDFEKLQKTKRERAASK</sequence>
<dbReference type="InParanoid" id="A3LQ73"/>
<protein>
    <submittedName>
        <fullName evidence="3">Mitochondrial protein required for iron metabolism</fullName>
    </submittedName>
</protein>
<dbReference type="Proteomes" id="UP000002258">
    <property type="component" value="Chromosome 2"/>
</dbReference>
<accession>A3LQ73</accession>
<dbReference type="GO" id="GO:0044572">
    <property type="term" value="P:[4Fe-4S] cluster assembly"/>
    <property type="evidence" value="ECO:0007669"/>
    <property type="project" value="EnsemblFungi"/>
</dbReference>
<dbReference type="InterPro" id="IPR035903">
    <property type="entry name" value="HesB-like_dom_sf"/>
</dbReference>
<dbReference type="SUPFAM" id="SSF89360">
    <property type="entry name" value="HesB-like domain"/>
    <property type="match status" value="1"/>
</dbReference>
<dbReference type="KEGG" id="pic:PICST_56204"/>
<dbReference type="EMBL" id="CP000496">
    <property type="protein sequence ID" value="ABN64629.1"/>
    <property type="molecule type" value="Genomic_DNA"/>
</dbReference>
<organism evidence="3 4">
    <name type="scientific">Scheffersomyces stipitis (strain ATCC 58785 / CBS 6054 / NBRC 10063 / NRRL Y-11545)</name>
    <name type="common">Yeast</name>
    <name type="synonym">Pichia stipitis</name>
    <dbReference type="NCBI Taxonomy" id="322104"/>
    <lineage>
        <taxon>Eukaryota</taxon>
        <taxon>Fungi</taxon>
        <taxon>Dikarya</taxon>
        <taxon>Ascomycota</taxon>
        <taxon>Saccharomycotina</taxon>
        <taxon>Pichiomycetes</taxon>
        <taxon>Debaryomycetaceae</taxon>
        <taxon>Scheffersomyces</taxon>
    </lineage>
</organism>
<dbReference type="FunCoup" id="A3LQ73">
    <property type="interactions" value="298"/>
</dbReference>
<dbReference type="Pfam" id="PF01521">
    <property type="entry name" value="Fe-S_biosyn"/>
    <property type="match status" value="1"/>
</dbReference>
<dbReference type="eggNOG" id="KOG1119">
    <property type="taxonomic scope" value="Eukaryota"/>
</dbReference>
<dbReference type="InterPro" id="IPR000361">
    <property type="entry name" value="ATAP_core_dom"/>
</dbReference>
<dbReference type="InterPro" id="IPR016092">
    <property type="entry name" value="ATAP"/>
</dbReference>
<dbReference type="GO" id="GO:0005758">
    <property type="term" value="C:mitochondrial intermembrane space"/>
    <property type="evidence" value="ECO:0007669"/>
    <property type="project" value="EnsemblFungi"/>
</dbReference>
<dbReference type="AlphaFoldDB" id="A3LQ73"/>
<dbReference type="HOGENOM" id="CLU_069054_1_2_1"/>
<evidence type="ECO:0000259" key="2">
    <source>
        <dbReference type="Pfam" id="PF01521"/>
    </source>
</evidence>
<dbReference type="PANTHER" id="PTHR43011:SF1">
    <property type="entry name" value="IRON-SULFUR CLUSTER ASSEMBLY 2 HOMOLOG, MITOCHONDRIAL"/>
    <property type="match status" value="1"/>
</dbReference>
<dbReference type="GO" id="GO:0051537">
    <property type="term" value="F:2 iron, 2 sulfur cluster binding"/>
    <property type="evidence" value="ECO:0007669"/>
    <property type="project" value="TreeGrafter"/>
</dbReference>
<dbReference type="RefSeq" id="XP_001382658.1">
    <property type="nucleotide sequence ID" value="XM_001382621.1"/>
</dbReference>
<dbReference type="OrthoDB" id="1938621at2759"/>
<comment type="similarity">
    <text evidence="1">Belongs to the HesB/IscA family.</text>
</comment>
<evidence type="ECO:0000256" key="1">
    <source>
        <dbReference type="ARBA" id="ARBA00006718"/>
    </source>
</evidence>
<dbReference type="PANTHER" id="PTHR43011">
    <property type="entry name" value="IRON-SULFUR CLUSTER ASSEMBLY 2 HOMOLOG, MITOCHONDRIAL"/>
    <property type="match status" value="1"/>
</dbReference>
<dbReference type="STRING" id="322104.A3LQ73"/>
<dbReference type="FunFam" id="2.60.300.12:FF:000011">
    <property type="entry name" value="Iron-sulfur assembly protein 2"/>
    <property type="match status" value="1"/>
</dbReference>
<dbReference type="OMA" id="CHGFQYT"/>
<dbReference type="GO" id="GO:0005506">
    <property type="term" value="F:iron ion binding"/>
    <property type="evidence" value="ECO:0007669"/>
    <property type="project" value="EnsemblFungi"/>
</dbReference>
<dbReference type="GeneID" id="4837442"/>
<proteinExistence type="inferred from homology"/>
<name>A3LQ73_PICST</name>
<dbReference type="NCBIfam" id="TIGR00049">
    <property type="entry name" value="iron-sulfur cluster assembly accessory protein"/>
    <property type="match status" value="1"/>
</dbReference>
<keyword evidence="4" id="KW-1185">Reference proteome</keyword>
<feature type="non-terminal residue" evidence="3">
    <location>
        <position position="1"/>
    </location>
</feature>
<feature type="domain" description="Core" evidence="2">
    <location>
        <begin position="19"/>
        <end position="134"/>
    </location>
</feature>
<evidence type="ECO:0000313" key="3">
    <source>
        <dbReference type="EMBL" id="ABN64629.1"/>
    </source>
</evidence>
<evidence type="ECO:0000313" key="4">
    <source>
        <dbReference type="Proteomes" id="UP000002258"/>
    </source>
</evidence>
<gene>
    <name evidence="3" type="primary">ISA2</name>
    <name evidence="3" type="ORF">PICST_56204</name>
</gene>
<dbReference type="GO" id="GO:0005759">
    <property type="term" value="C:mitochondrial matrix"/>
    <property type="evidence" value="ECO:0007669"/>
    <property type="project" value="EnsemblFungi"/>
</dbReference>
<dbReference type="GO" id="GO:0009102">
    <property type="term" value="P:biotin biosynthetic process"/>
    <property type="evidence" value="ECO:0007669"/>
    <property type="project" value="EnsemblFungi"/>
</dbReference>
<dbReference type="GO" id="GO:0051539">
    <property type="term" value="F:4 iron, 4 sulfur cluster binding"/>
    <property type="evidence" value="ECO:0007669"/>
    <property type="project" value="TreeGrafter"/>
</dbReference>
<dbReference type="Gene3D" id="2.60.300.12">
    <property type="entry name" value="HesB-like domain"/>
    <property type="match status" value="1"/>
</dbReference>